<dbReference type="InterPro" id="IPR001128">
    <property type="entry name" value="Cyt_P450"/>
</dbReference>
<evidence type="ECO:0000313" key="10">
    <source>
        <dbReference type="EMBL" id="KAF1916753.1"/>
    </source>
</evidence>
<name>A0A6A5QMY8_AMPQU</name>
<dbReference type="GO" id="GO:0020037">
    <property type="term" value="F:heme binding"/>
    <property type="evidence" value="ECO:0007669"/>
    <property type="project" value="InterPro"/>
</dbReference>
<evidence type="ECO:0000256" key="7">
    <source>
        <dbReference type="PIRSR" id="PIRSR602403-1"/>
    </source>
</evidence>
<sequence length="516" mass="58173">MKTQFNTTNQRPSMASLDMQVFTGLAHTMQTAAIAALIFVAVTFAPKLKRRIQLARIPVFATSKGAVQSTRGMFQEGYQKFKDSVYMIITPDGEDSVIIPTALMPELRKLPDDVLSFPKAVERLMEVEYTKIATEAKLAVHAIKSDLTPALSRLNATISDEVDAAMRQYLPSCDDWTELDINRKLIDIVTRISGRVFVGPELCQDPEYLDIGANYTIYLMDAIRAIKRLRPWQKPFLAHRLPEMKKLRAIEKRAAEQLRPIVKERLEAEKNDPNWQKPEDMMQWLINRNAGAIPADEIAHVQLGLIFAAIHTTTTTATNILYTLAVTPECMDPLREEIRNAMNENGGQLTSKALQQMLKLDSYMKEVIRVHALSVSSFMRRVVKGITLSNGQYLPPGVMIEVPGDAVYSDEAFYPSPNTFDPWRSSDIRQSGTPTDHARNQFVTTNETNLLFGYGRHACPGRFFAANEIKLILARLILDYEIKMPNGESERYANIEIGRSIIPAPGKTIMLKRVEI</sequence>
<evidence type="ECO:0000256" key="5">
    <source>
        <dbReference type="ARBA" id="ARBA00023002"/>
    </source>
</evidence>
<dbReference type="PROSITE" id="PS00086">
    <property type="entry name" value="CYTOCHROME_P450"/>
    <property type="match status" value="1"/>
</dbReference>
<proteinExistence type="inferred from homology"/>
<dbReference type="GO" id="GO:0016705">
    <property type="term" value="F:oxidoreductase activity, acting on paired donors, with incorporation or reduction of molecular oxygen"/>
    <property type="evidence" value="ECO:0007669"/>
    <property type="project" value="InterPro"/>
</dbReference>
<keyword evidence="9" id="KW-0472">Membrane</keyword>
<dbReference type="InterPro" id="IPR036396">
    <property type="entry name" value="Cyt_P450_sf"/>
</dbReference>
<keyword evidence="11" id="KW-1185">Reference proteome</keyword>
<feature type="binding site" description="axial binding residue" evidence="7">
    <location>
        <position position="459"/>
    </location>
    <ligand>
        <name>heme</name>
        <dbReference type="ChEBI" id="CHEBI:30413"/>
    </ligand>
    <ligandPart>
        <name>Fe</name>
        <dbReference type="ChEBI" id="CHEBI:18248"/>
    </ligandPart>
</feature>
<keyword evidence="5 8" id="KW-0560">Oxidoreductase</keyword>
<dbReference type="OrthoDB" id="1844152at2759"/>
<keyword evidence="6 7" id="KW-0408">Iron</keyword>
<keyword evidence="8" id="KW-0503">Monooxygenase</keyword>
<keyword evidence="7 8" id="KW-0349">Heme</keyword>
<evidence type="ECO:0000256" key="9">
    <source>
        <dbReference type="SAM" id="Phobius"/>
    </source>
</evidence>
<keyword evidence="4 7" id="KW-0479">Metal-binding</keyword>
<dbReference type="GO" id="GO:0005506">
    <property type="term" value="F:iron ion binding"/>
    <property type="evidence" value="ECO:0007669"/>
    <property type="project" value="InterPro"/>
</dbReference>
<evidence type="ECO:0000256" key="6">
    <source>
        <dbReference type="ARBA" id="ARBA00023004"/>
    </source>
</evidence>
<evidence type="ECO:0000256" key="1">
    <source>
        <dbReference type="ARBA" id="ARBA00001971"/>
    </source>
</evidence>
<dbReference type="SUPFAM" id="SSF48264">
    <property type="entry name" value="Cytochrome P450"/>
    <property type="match status" value="1"/>
</dbReference>
<keyword evidence="9" id="KW-0812">Transmembrane</keyword>
<dbReference type="AlphaFoldDB" id="A0A6A5QMY8"/>
<gene>
    <name evidence="10" type="ORF">BDU57DRAFT_242775</name>
</gene>
<comment type="cofactor">
    <cofactor evidence="1 7">
        <name>heme</name>
        <dbReference type="ChEBI" id="CHEBI:30413"/>
    </cofactor>
</comment>
<dbReference type="InterPro" id="IPR017972">
    <property type="entry name" value="Cyt_P450_CS"/>
</dbReference>
<dbReference type="PANTHER" id="PTHR46206">
    <property type="entry name" value="CYTOCHROME P450"/>
    <property type="match status" value="1"/>
</dbReference>
<dbReference type="Proteomes" id="UP000800096">
    <property type="component" value="Unassembled WGS sequence"/>
</dbReference>
<comment type="pathway">
    <text evidence="2">Mycotoxin biosynthesis.</text>
</comment>
<comment type="similarity">
    <text evidence="3 8">Belongs to the cytochrome P450 family.</text>
</comment>
<dbReference type="PANTHER" id="PTHR46206:SF7">
    <property type="entry name" value="P450, PUTATIVE (EUROFUNG)-RELATED"/>
    <property type="match status" value="1"/>
</dbReference>
<dbReference type="EMBL" id="ML979135">
    <property type="protein sequence ID" value="KAF1916753.1"/>
    <property type="molecule type" value="Genomic_DNA"/>
</dbReference>
<dbReference type="CDD" id="cd11041">
    <property type="entry name" value="CYP503A1-like"/>
    <property type="match status" value="1"/>
</dbReference>
<evidence type="ECO:0000256" key="4">
    <source>
        <dbReference type="ARBA" id="ARBA00022723"/>
    </source>
</evidence>
<dbReference type="Pfam" id="PF00067">
    <property type="entry name" value="p450"/>
    <property type="match status" value="1"/>
</dbReference>
<dbReference type="PRINTS" id="PR00465">
    <property type="entry name" value="EP450IV"/>
</dbReference>
<evidence type="ECO:0000256" key="3">
    <source>
        <dbReference type="ARBA" id="ARBA00010617"/>
    </source>
</evidence>
<keyword evidence="9" id="KW-1133">Transmembrane helix</keyword>
<organism evidence="10 11">
    <name type="scientific">Ampelomyces quisqualis</name>
    <name type="common">Powdery mildew agent</name>
    <dbReference type="NCBI Taxonomy" id="50730"/>
    <lineage>
        <taxon>Eukaryota</taxon>
        <taxon>Fungi</taxon>
        <taxon>Dikarya</taxon>
        <taxon>Ascomycota</taxon>
        <taxon>Pezizomycotina</taxon>
        <taxon>Dothideomycetes</taxon>
        <taxon>Pleosporomycetidae</taxon>
        <taxon>Pleosporales</taxon>
        <taxon>Pleosporineae</taxon>
        <taxon>Phaeosphaeriaceae</taxon>
        <taxon>Ampelomyces</taxon>
    </lineage>
</organism>
<reference evidence="10" key="1">
    <citation type="journal article" date="2020" name="Stud. Mycol.">
        <title>101 Dothideomycetes genomes: a test case for predicting lifestyles and emergence of pathogens.</title>
        <authorList>
            <person name="Haridas S."/>
            <person name="Albert R."/>
            <person name="Binder M."/>
            <person name="Bloem J."/>
            <person name="Labutti K."/>
            <person name="Salamov A."/>
            <person name="Andreopoulos B."/>
            <person name="Baker S."/>
            <person name="Barry K."/>
            <person name="Bills G."/>
            <person name="Bluhm B."/>
            <person name="Cannon C."/>
            <person name="Castanera R."/>
            <person name="Culley D."/>
            <person name="Daum C."/>
            <person name="Ezra D."/>
            <person name="Gonzalez J."/>
            <person name="Henrissat B."/>
            <person name="Kuo A."/>
            <person name="Liang C."/>
            <person name="Lipzen A."/>
            <person name="Lutzoni F."/>
            <person name="Magnuson J."/>
            <person name="Mondo S."/>
            <person name="Nolan M."/>
            <person name="Ohm R."/>
            <person name="Pangilinan J."/>
            <person name="Park H.-J."/>
            <person name="Ramirez L."/>
            <person name="Alfaro M."/>
            <person name="Sun H."/>
            <person name="Tritt A."/>
            <person name="Yoshinaga Y."/>
            <person name="Zwiers L.-H."/>
            <person name="Turgeon B."/>
            <person name="Goodwin S."/>
            <person name="Spatafora J."/>
            <person name="Crous P."/>
            <person name="Grigoriev I."/>
        </authorList>
    </citation>
    <scope>NUCLEOTIDE SEQUENCE</scope>
    <source>
        <strain evidence="10">HMLAC05119</strain>
    </source>
</reference>
<feature type="transmembrane region" description="Helical" evidence="9">
    <location>
        <begin position="21"/>
        <end position="45"/>
    </location>
</feature>
<dbReference type="InterPro" id="IPR002403">
    <property type="entry name" value="Cyt_P450_E_grp-IV"/>
</dbReference>
<evidence type="ECO:0000256" key="2">
    <source>
        <dbReference type="ARBA" id="ARBA00004685"/>
    </source>
</evidence>
<accession>A0A6A5QMY8</accession>
<evidence type="ECO:0000313" key="11">
    <source>
        <dbReference type="Proteomes" id="UP000800096"/>
    </source>
</evidence>
<evidence type="ECO:0000256" key="8">
    <source>
        <dbReference type="RuleBase" id="RU000461"/>
    </source>
</evidence>
<dbReference type="GO" id="GO:0004497">
    <property type="term" value="F:monooxygenase activity"/>
    <property type="evidence" value="ECO:0007669"/>
    <property type="project" value="UniProtKB-KW"/>
</dbReference>
<protein>
    <submittedName>
        <fullName evidence="10">Ent-kaurene oxidase</fullName>
    </submittedName>
</protein>
<dbReference type="Gene3D" id="1.10.630.10">
    <property type="entry name" value="Cytochrome P450"/>
    <property type="match status" value="1"/>
</dbReference>